<keyword evidence="1" id="KW-0812">Transmembrane</keyword>
<comment type="caution">
    <text evidence="2">The sequence shown here is derived from an EMBL/GenBank/DDBJ whole genome shotgun (WGS) entry which is preliminary data.</text>
</comment>
<accession>A0ABP6T759</accession>
<keyword evidence="1" id="KW-0472">Membrane</keyword>
<gene>
    <name evidence="2" type="ORF">GCM10020369_63350</name>
</gene>
<proteinExistence type="predicted"/>
<feature type="transmembrane region" description="Helical" evidence="1">
    <location>
        <begin position="33"/>
        <end position="53"/>
    </location>
</feature>
<organism evidence="2 3">
    <name type="scientific">Cryptosporangium minutisporangium</name>
    <dbReference type="NCBI Taxonomy" id="113569"/>
    <lineage>
        <taxon>Bacteria</taxon>
        <taxon>Bacillati</taxon>
        <taxon>Actinomycetota</taxon>
        <taxon>Actinomycetes</taxon>
        <taxon>Cryptosporangiales</taxon>
        <taxon>Cryptosporangiaceae</taxon>
        <taxon>Cryptosporangium</taxon>
    </lineage>
</organism>
<protein>
    <submittedName>
        <fullName evidence="2">Uncharacterized protein</fullName>
    </submittedName>
</protein>
<keyword evidence="3" id="KW-1185">Reference proteome</keyword>
<dbReference type="Proteomes" id="UP001501676">
    <property type="component" value="Unassembled WGS sequence"/>
</dbReference>
<evidence type="ECO:0000313" key="3">
    <source>
        <dbReference type="Proteomes" id="UP001501676"/>
    </source>
</evidence>
<feature type="transmembrane region" description="Helical" evidence="1">
    <location>
        <begin position="65"/>
        <end position="85"/>
    </location>
</feature>
<evidence type="ECO:0000256" key="1">
    <source>
        <dbReference type="SAM" id="Phobius"/>
    </source>
</evidence>
<feature type="transmembrane region" description="Helical" evidence="1">
    <location>
        <begin position="311"/>
        <end position="331"/>
    </location>
</feature>
<feature type="transmembrane region" description="Helical" evidence="1">
    <location>
        <begin position="281"/>
        <end position="299"/>
    </location>
</feature>
<feature type="transmembrane region" description="Helical" evidence="1">
    <location>
        <begin position="183"/>
        <end position="206"/>
    </location>
</feature>
<dbReference type="RefSeq" id="WP_345731911.1">
    <property type="nucleotide sequence ID" value="NZ_BAAAYN010000044.1"/>
</dbReference>
<feature type="transmembrane region" description="Helical" evidence="1">
    <location>
        <begin position="251"/>
        <end position="269"/>
    </location>
</feature>
<keyword evidence="1" id="KW-1133">Transmembrane helix</keyword>
<name>A0ABP6T759_9ACTN</name>
<feature type="transmembrane region" description="Helical" evidence="1">
    <location>
        <begin position="153"/>
        <end position="171"/>
    </location>
</feature>
<reference evidence="3" key="1">
    <citation type="journal article" date="2019" name="Int. J. Syst. Evol. Microbiol.">
        <title>The Global Catalogue of Microorganisms (GCM) 10K type strain sequencing project: providing services to taxonomists for standard genome sequencing and annotation.</title>
        <authorList>
            <consortium name="The Broad Institute Genomics Platform"/>
            <consortium name="The Broad Institute Genome Sequencing Center for Infectious Disease"/>
            <person name="Wu L."/>
            <person name="Ma J."/>
        </authorList>
    </citation>
    <scope>NUCLEOTIDE SEQUENCE [LARGE SCALE GENOMIC DNA]</scope>
    <source>
        <strain evidence="3">JCM 9458</strain>
    </source>
</reference>
<sequence length="356" mass="38064">MSRRRRIAPVLALGVLAPWAAECSWGGFALSDYLIVVVFLGPLYGGAAVLIREVVRRTGGGWPQIALLGCAFGMYQAGLVDQALFNLDYLSDTEYADLASDPRATLVPGLEFSAADALNYVGNHIVLSICVPIAIVESLVAPDRRREPWLGRWGLAVVGVLFVLGSLLIHSDAAKGFTAEPHQLGFAVVVVVALIVVAVLTPLPTLERRFAWRWPRPSAWSRSDARPAPRPFWSAVVTLAAAATAGVVPGWGGVALFAGAIGVAVVVVVRWSRRPGWDQRHVLAAFSGPLVLVAAYAYVVPNYAPASPTEALIGDLAISVVTLALLVPAFWRLRHEERVAARPIDEQATSSEGADR</sequence>
<evidence type="ECO:0000313" key="2">
    <source>
        <dbReference type="EMBL" id="GAA3394335.1"/>
    </source>
</evidence>
<dbReference type="EMBL" id="BAAAYN010000044">
    <property type="protein sequence ID" value="GAA3394335.1"/>
    <property type="molecule type" value="Genomic_DNA"/>
</dbReference>